<dbReference type="EMBL" id="CP119075">
    <property type="protein sequence ID" value="WED65163.1"/>
    <property type="molecule type" value="Genomic_DNA"/>
</dbReference>
<keyword evidence="3" id="KW-1185">Reference proteome</keyword>
<evidence type="ECO:0000313" key="3">
    <source>
        <dbReference type="Proteomes" id="UP001218638"/>
    </source>
</evidence>
<organism evidence="2 3">
    <name type="scientific">Synoicihabitans lomoniglobus</name>
    <dbReference type="NCBI Taxonomy" id="2909285"/>
    <lineage>
        <taxon>Bacteria</taxon>
        <taxon>Pseudomonadati</taxon>
        <taxon>Verrucomicrobiota</taxon>
        <taxon>Opitutia</taxon>
        <taxon>Opitutales</taxon>
        <taxon>Opitutaceae</taxon>
        <taxon>Synoicihabitans</taxon>
    </lineage>
</organism>
<dbReference type="NCBIfam" id="TIGR02001">
    <property type="entry name" value="gcw_chp"/>
    <property type="match status" value="1"/>
</dbReference>
<feature type="signal peptide" evidence="1">
    <location>
        <begin position="1"/>
        <end position="20"/>
    </location>
</feature>
<sequence>MKIKLLFISALAVGATSLSAASSNYSITMDFPYVSDYVFRGVKYADDSIQPSIEFGADNFYAGIWSNQPVTGRTTNEFDFYAGYKFDLTDTWSMDVGATYYYYPETSSLDEQFEPYVGLTGDLLPGLTSTFYAYYETEFEALTLQGSLGYGFELSNTLTLNLAGNLGSVSASGAGDYTYWLLSATVDAKLNDHANAYLGVSYSSNDMDRAPANSLGGEYTYLTTGISIGF</sequence>
<dbReference type="Pfam" id="PF09694">
    <property type="entry name" value="Gcw_chp"/>
    <property type="match status" value="1"/>
</dbReference>
<dbReference type="RefSeq" id="WP_330929549.1">
    <property type="nucleotide sequence ID" value="NZ_CP119075.1"/>
</dbReference>
<dbReference type="AlphaFoldDB" id="A0AAF0CN80"/>
<proteinExistence type="predicted"/>
<protein>
    <submittedName>
        <fullName evidence="2">TorF family putative porin</fullName>
    </submittedName>
</protein>
<dbReference type="KEGG" id="slom:PXH66_22730"/>
<gene>
    <name evidence="2" type="ORF">PXH66_22730</name>
</gene>
<dbReference type="InterPro" id="IPR010239">
    <property type="entry name" value="CHP02001"/>
</dbReference>
<dbReference type="Proteomes" id="UP001218638">
    <property type="component" value="Chromosome"/>
</dbReference>
<reference evidence="2" key="1">
    <citation type="submission" date="2023-03" db="EMBL/GenBank/DDBJ databases">
        <title>Lomoglobus Profundus gen. nov., sp. nov., a novel member of the phylum Verrucomicrobia, isolated from deep-marine sediment of South China Sea.</title>
        <authorList>
            <person name="Ahmad T."/>
            <person name="Ishaq S.E."/>
            <person name="Wang F."/>
        </authorList>
    </citation>
    <scope>NUCLEOTIDE SEQUENCE</scope>
    <source>
        <strain evidence="2">LMO-M01</strain>
    </source>
</reference>
<feature type="chain" id="PRO_5041955075" evidence="1">
    <location>
        <begin position="21"/>
        <end position="230"/>
    </location>
</feature>
<name>A0AAF0CN80_9BACT</name>
<dbReference type="SUPFAM" id="SSF56935">
    <property type="entry name" value="Porins"/>
    <property type="match status" value="1"/>
</dbReference>
<accession>A0AAF0CN80</accession>
<evidence type="ECO:0000313" key="2">
    <source>
        <dbReference type="EMBL" id="WED65163.1"/>
    </source>
</evidence>
<evidence type="ECO:0000256" key="1">
    <source>
        <dbReference type="SAM" id="SignalP"/>
    </source>
</evidence>
<keyword evidence="1" id="KW-0732">Signal</keyword>